<comment type="caution">
    <text evidence="2">The sequence shown here is derived from an EMBL/GenBank/DDBJ whole genome shotgun (WGS) entry which is preliminary data.</text>
</comment>
<sequence length="323" mass="37723">MVMNFFWLSIHENILFVYVPFPFFFKCLLVFLVSLFGFVLLFVLDFFLRVTSPLEVLTGMQKKIPDASSAGEWDYKPVLIPREKYAKIAHGRNIFLATCLGGAALVWGVGLVPQWLIYRSLRRMYQTYCRGRVLDLTPKIADASDVRLYEMSKAIRVEFIVDQKVVDDGRYKIDESLPEAVQAERRKAMTLDFMVKNDHNWVGSTVVFDIIEKGETKMPDFRKYDTVVIRNELLNRSEDDARQLLNAALNYVVKDGYVLVMDFGSPSWPKLLSFVRWFNSLTRSSMHLTHNYNKWIRDDARYLLIEEHRCLMGFHYALALRPK</sequence>
<proteinExistence type="predicted"/>
<protein>
    <recommendedName>
        <fullName evidence="4">Methyltransferase</fullName>
    </recommendedName>
</protein>
<evidence type="ECO:0000256" key="1">
    <source>
        <dbReference type="SAM" id="Phobius"/>
    </source>
</evidence>
<gene>
    <name evidence="2" type="ORF">MOQ_006099</name>
</gene>
<dbReference type="OrthoDB" id="269643at2759"/>
<organism evidence="2 3">
    <name type="scientific">Trypanosoma cruzi marinkellei</name>
    <dbReference type="NCBI Taxonomy" id="85056"/>
    <lineage>
        <taxon>Eukaryota</taxon>
        <taxon>Discoba</taxon>
        <taxon>Euglenozoa</taxon>
        <taxon>Kinetoplastea</taxon>
        <taxon>Metakinetoplastina</taxon>
        <taxon>Trypanosomatida</taxon>
        <taxon>Trypanosomatidae</taxon>
        <taxon>Trypanosoma</taxon>
        <taxon>Schizotrypanum</taxon>
    </lineage>
</organism>
<evidence type="ECO:0000313" key="3">
    <source>
        <dbReference type="Proteomes" id="UP000007350"/>
    </source>
</evidence>
<dbReference type="AlphaFoldDB" id="K2MSU4"/>
<keyword evidence="1" id="KW-0812">Transmembrane</keyword>
<name>K2MSU4_TRYCR</name>
<feature type="transmembrane region" description="Helical" evidence="1">
    <location>
        <begin position="94"/>
        <end position="116"/>
    </location>
</feature>
<accession>K2MSU4</accession>
<evidence type="ECO:0008006" key="4">
    <source>
        <dbReference type="Google" id="ProtNLM"/>
    </source>
</evidence>
<feature type="transmembrane region" description="Helical" evidence="1">
    <location>
        <begin position="23"/>
        <end position="48"/>
    </location>
</feature>
<keyword evidence="3" id="KW-1185">Reference proteome</keyword>
<reference evidence="2 3" key="1">
    <citation type="journal article" date="2012" name="BMC Genomics">
        <title>Comparative genomic analysis of human infective Trypanosoma cruzi lineages with the bat-restricted subspecies T. cruzi marinkellei.</title>
        <authorList>
            <person name="Franzen O."/>
            <person name="Talavera-Lopez C."/>
            <person name="Ochaya S."/>
            <person name="Butler C.E."/>
            <person name="Messenger L.A."/>
            <person name="Lewis M.D."/>
            <person name="Llewellyn M.S."/>
            <person name="Marinkelle C.J."/>
            <person name="Tyler K.M."/>
            <person name="Miles M.A."/>
            <person name="Andersson B."/>
        </authorList>
    </citation>
    <scope>NUCLEOTIDE SEQUENCE [LARGE SCALE GENOMIC DNA]</scope>
    <source>
        <strain evidence="2 3">B7</strain>
    </source>
</reference>
<keyword evidence="1" id="KW-1133">Transmembrane helix</keyword>
<dbReference type="Proteomes" id="UP000007350">
    <property type="component" value="Unassembled WGS sequence"/>
</dbReference>
<dbReference type="EMBL" id="AHKC01012462">
    <property type="protein sequence ID" value="EKF30095.1"/>
    <property type="molecule type" value="Genomic_DNA"/>
</dbReference>
<evidence type="ECO:0000313" key="2">
    <source>
        <dbReference type="EMBL" id="EKF30095.1"/>
    </source>
</evidence>
<keyword evidence="1" id="KW-0472">Membrane</keyword>